<dbReference type="InterPro" id="IPR043129">
    <property type="entry name" value="ATPase_NBD"/>
</dbReference>
<protein>
    <submittedName>
        <fullName evidence="3">Uncharacterized protein</fullName>
    </submittedName>
</protein>
<dbReference type="Pfam" id="PF00012">
    <property type="entry name" value="HSP70"/>
    <property type="match status" value="1"/>
</dbReference>
<sequence>MASDGWVPEIVVGVDFGMTCTGVAYSMGPDWAEPKTLQHWPGKMINELANKVPTLLQYKENTREVKAWGFLCDEESEDTDILACFKLHLDPAYEDPRTDAPVPTLEEARKWFQDYMRCLHDHIEEYLSNAFPRWKTQRTEFVFSVPTTWKSASMIAETERLIKGAGYGSDGANHRVGIGLTEAEAAAVYASKQQFEKDDVILVCDAGGGTTDVNVLQLTSLRGQPTQLQQLSWVEGRSIGSALIDINFHHIVSDRLNKIRDFLQGEPDDIAYKMMQGRFERFKCSYGTPASSTIPTIPLEVPGLRPGTHFSNVNIEDSTMKITREELKKLFDSQIDRMLSLINEQFDRMQKKLPRTQSYLVLSGGLGSSPYVRQRFKSYYETGEGSERPNAQETKIVVVAEPQLAVVQGLVMDRIQTIGRGNMIFKERCCRVSYGVRCREEYHPDKNKSHVGQKVVLDARDGKRYVENQIDWFVKQGENVPSDGFSKPYWLKIKPGQEDASWKTNIIMSTEPRERLPTSLDQDGAKIICGVESMLKDKGVDMKLKNRHWYSKGERYLRVRFDIRVILGAADLKFQLQSKNQVVLNNDYDAIQVRWDPPQRSPKEEGDDMAMYREV</sequence>
<dbReference type="PANTHER" id="PTHR42749">
    <property type="entry name" value="CELL SHAPE-DETERMINING PROTEIN MREB"/>
    <property type="match status" value="1"/>
</dbReference>
<comment type="caution">
    <text evidence="3">The sequence shown here is derived from an EMBL/GenBank/DDBJ whole genome shotgun (WGS) entry which is preliminary data.</text>
</comment>
<proteinExistence type="predicted"/>
<evidence type="ECO:0000313" key="3">
    <source>
        <dbReference type="EMBL" id="CAF9942006.1"/>
    </source>
</evidence>
<dbReference type="InterPro" id="IPR013126">
    <property type="entry name" value="Hsp_70_fam"/>
</dbReference>
<dbReference type="CDD" id="cd10170">
    <property type="entry name" value="ASKHA_NBD_HSP70"/>
    <property type="match status" value="1"/>
</dbReference>
<dbReference type="SUPFAM" id="SSF53067">
    <property type="entry name" value="Actin-like ATPase domain"/>
    <property type="match status" value="1"/>
</dbReference>
<evidence type="ECO:0000313" key="4">
    <source>
        <dbReference type="Proteomes" id="UP000664534"/>
    </source>
</evidence>
<dbReference type="GO" id="GO:0140662">
    <property type="term" value="F:ATP-dependent protein folding chaperone"/>
    <property type="evidence" value="ECO:0007669"/>
    <property type="project" value="InterPro"/>
</dbReference>
<keyword evidence="1" id="KW-0547">Nucleotide-binding</keyword>
<dbReference type="Gene3D" id="3.90.640.10">
    <property type="entry name" value="Actin, Chain A, domain 4"/>
    <property type="match status" value="1"/>
</dbReference>
<organism evidence="3 4">
    <name type="scientific">Imshaugia aleurites</name>
    <dbReference type="NCBI Taxonomy" id="172621"/>
    <lineage>
        <taxon>Eukaryota</taxon>
        <taxon>Fungi</taxon>
        <taxon>Dikarya</taxon>
        <taxon>Ascomycota</taxon>
        <taxon>Pezizomycotina</taxon>
        <taxon>Lecanoromycetes</taxon>
        <taxon>OSLEUM clade</taxon>
        <taxon>Lecanoromycetidae</taxon>
        <taxon>Lecanorales</taxon>
        <taxon>Lecanorineae</taxon>
        <taxon>Parmeliaceae</taxon>
        <taxon>Imshaugia</taxon>
    </lineage>
</organism>
<dbReference type="EMBL" id="CAJPDT010000164">
    <property type="protein sequence ID" value="CAF9942006.1"/>
    <property type="molecule type" value="Genomic_DNA"/>
</dbReference>
<keyword evidence="2" id="KW-0067">ATP-binding</keyword>
<name>A0A8H3J727_9LECA</name>
<accession>A0A8H3J727</accession>
<gene>
    <name evidence="3" type="ORF">IMSHALPRED_003147</name>
</gene>
<reference evidence="3" key="1">
    <citation type="submission" date="2021-03" db="EMBL/GenBank/DDBJ databases">
        <authorList>
            <person name="Tagirdzhanova G."/>
        </authorList>
    </citation>
    <scope>NUCLEOTIDE SEQUENCE</scope>
</reference>
<dbReference type="Gene3D" id="3.30.420.40">
    <property type="match status" value="2"/>
</dbReference>
<dbReference type="GO" id="GO:0005524">
    <property type="term" value="F:ATP binding"/>
    <property type="evidence" value="ECO:0007669"/>
    <property type="project" value="UniProtKB-KW"/>
</dbReference>
<evidence type="ECO:0000256" key="2">
    <source>
        <dbReference type="ARBA" id="ARBA00022840"/>
    </source>
</evidence>
<evidence type="ECO:0000256" key="1">
    <source>
        <dbReference type="ARBA" id="ARBA00022741"/>
    </source>
</evidence>
<dbReference type="Proteomes" id="UP000664534">
    <property type="component" value="Unassembled WGS sequence"/>
</dbReference>
<dbReference type="AlphaFoldDB" id="A0A8H3J727"/>
<keyword evidence="4" id="KW-1185">Reference proteome</keyword>
<dbReference type="OrthoDB" id="2394218at2759"/>
<dbReference type="PANTHER" id="PTHR42749:SF1">
    <property type="entry name" value="CELL SHAPE-DETERMINING PROTEIN MREB"/>
    <property type="match status" value="1"/>
</dbReference>